<dbReference type="InParanoid" id="A0A0C9ZNE0"/>
<dbReference type="HOGENOM" id="CLU_2795642_0_0_1"/>
<reference evidence="2" key="2">
    <citation type="submission" date="2015-01" db="EMBL/GenBank/DDBJ databases">
        <title>Evolutionary Origins and Diversification of the Mycorrhizal Mutualists.</title>
        <authorList>
            <consortium name="DOE Joint Genome Institute"/>
            <consortium name="Mycorrhizal Genomics Consortium"/>
            <person name="Kohler A."/>
            <person name="Kuo A."/>
            <person name="Nagy L.G."/>
            <person name="Floudas D."/>
            <person name="Copeland A."/>
            <person name="Barry K.W."/>
            <person name="Cichocki N."/>
            <person name="Veneault-Fourrey C."/>
            <person name="LaButti K."/>
            <person name="Lindquist E.A."/>
            <person name="Lipzen A."/>
            <person name="Lundell T."/>
            <person name="Morin E."/>
            <person name="Murat C."/>
            <person name="Riley R."/>
            <person name="Ohm R."/>
            <person name="Sun H."/>
            <person name="Tunlid A."/>
            <person name="Henrissat B."/>
            <person name="Grigoriev I.V."/>
            <person name="Hibbett D.S."/>
            <person name="Martin F."/>
        </authorList>
    </citation>
    <scope>NUCLEOTIDE SEQUENCE [LARGE SCALE GENOMIC DNA]</scope>
    <source>
        <strain evidence="2">UH-Slu-Lm8-n1</strain>
    </source>
</reference>
<accession>A0A0C9ZNE0</accession>
<dbReference type="AlphaFoldDB" id="A0A0C9ZNE0"/>
<evidence type="ECO:0000313" key="2">
    <source>
        <dbReference type="Proteomes" id="UP000054485"/>
    </source>
</evidence>
<sequence>MHWSLLISLRIQGNTKQDDDFLDTNSRRLGELLGTARVQSNHRPDCREKQTQPIYRAVMEGNKTMLLC</sequence>
<evidence type="ECO:0000313" key="1">
    <source>
        <dbReference type="EMBL" id="KIK39160.1"/>
    </source>
</evidence>
<protein>
    <submittedName>
        <fullName evidence="1">Unplaced genomic scaffold CY34scaffold_225, whole genome shotgun sequence</fullName>
    </submittedName>
</protein>
<dbReference type="Proteomes" id="UP000054485">
    <property type="component" value="Unassembled WGS sequence"/>
</dbReference>
<organism evidence="1 2">
    <name type="scientific">Suillus luteus UH-Slu-Lm8-n1</name>
    <dbReference type="NCBI Taxonomy" id="930992"/>
    <lineage>
        <taxon>Eukaryota</taxon>
        <taxon>Fungi</taxon>
        <taxon>Dikarya</taxon>
        <taxon>Basidiomycota</taxon>
        <taxon>Agaricomycotina</taxon>
        <taxon>Agaricomycetes</taxon>
        <taxon>Agaricomycetidae</taxon>
        <taxon>Boletales</taxon>
        <taxon>Suillineae</taxon>
        <taxon>Suillaceae</taxon>
        <taxon>Suillus</taxon>
    </lineage>
</organism>
<reference evidence="1 2" key="1">
    <citation type="submission" date="2014-04" db="EMBL/GenBank/DDBJ databases">
        <authorList>
            <consortium name="DOE Joint Genome Institute"/>
            <person name="Kuo A."/>
            <person name="Ruytinx J."/>
            <person name="Rineau F."/>
            <person name="Colpaert J."/>
            <person name="Kohler A."/>
            <person name="Nagy L.G."/>
            <person name="Floudas D."/>
            <person name="Copeland A."/>
            <person name="Barry K.W."/>
            <person name="Cichocki N."/>
            <person name="Veneault-Fourrey C."/>
            <person name="LaButti K."/>
            <person name="Lindquist E.A."/>
            <person name="Lipzen A."/>
            <person name="Lundell T."/>
            <person name="Morin E."/>
            <person name="Murat C."/>
            <person name="Sun H."/>
            <person name="Tunlid A."/>
            <person name="Henrissat B."/>
            <person name="Grigoriev I.V."/>
            <person name="Hibbett D.S."/>
            <person name="Martin F."/>
            <person name="Nordberg H.P."/>
            <person name="Cantor M.N."/>
            <person name="Hua S.X."/>
        </authorList>
    </citation>
    <scope>NUCLEOTIDE SEQUENCE [LARGE SCALE GENOMIC DNA]</scope>
    <source>
        <strain evidence="1 2">UH-Slu-Lm8-n1</strain>
    </source>
</reference>
<keyword evidence="2" id="KW-1185">Reference proteome</keyword>
<gene>
    <name evidence="1" type="ORF">CY34DRAFT_808582</name>
</gene>
<proteinExistence type="predicted"/>
<dbReference type="EMBL" id="KN835356">
    <property type="protein sequence ID" value="KIK39160.1"/>
    <property type="molecule type" value="Genomic_DNA"/>
</dbReference>
<name>A0A0C9ZNE0_9AGAM</name>